<name>A0ABD3NP35_9STRA</name>
<evidence type="ECO:0000313" key="2">
    <source>
        <dbReference type="Proteomes" id="UP001530315"/>
    </source>
</evidence>
<reference evidence="1 2" key="1">
    <citation type="submission" date="2024-10" db="EMBL/GenBank/DDBJ databases">
        <title>Updated reference genomes for cyclostephanoid diatoms.</title>
        <authorList>
            <person name="Roberts W.R."/>
            <person name="Alverson A.J."/>
        </authorList>
    </citation>
    <scope>NUCLEOTIDE SEQUENCE [LARGE SCALE GENOMIC DNA]</scope>
    <source>
        <strain evidence="1 2">AJA276-08</strain>
    </source>
</reference>
<accession>A0ABD3NP35</accession>
<protein>
    <submittedName>
        <fullName evidence="1">Uncharacterized protein</fullName>
    </submittedName>
</protein>
<dbReference type="AlphaFoldDB" id="A0ABD3NP35"/>
<keyword evidence="2" id="KW-1185">Reference proteome</keyword>
<gene>
    <name evidence="1" type="ORF">ACHAW5_009524</name>
</gene>
<sequence length="65" mass="7520">MPLSTALSQFTCLSVKKKKRQNDSPILKQLSRMHTNCIVDLRLYPCSYIAIQHTDQVHLKIAFFV</sequence>
<evidence type="ECO:0000313" key="1">
    <source>
        <dbReference type="EMBL" id="KAL3776876.1"/>
    </source>
</evidence>
<dbReference type="Proteomes" id="UP001530315">
    <property type="component" value="Unassembled WGS sequence"/>
</dbReference>
<comment type="caution">
    <text evidence="1">The sequence shown here is derived from an EMBL/GenBank/DDBJ whole genome shotgun (WGS) entry which is preliminary data.</text>
</comment>
<proteinExistence type="predicted"/>
<organism evidence="1 2">
    <name type="scientific">Stephanodiscus triporus</name>
    <dbReference type="NCBI Taxonomy" id="2934178"/>
    <lineage>
        <taxon>Eukaryota</taxon>
        <taxon>Sar</taxon>
        <taxon>Stramenopiles</taxon>
        <taxon>Ochrophyta</taxon>
        <taxon>Bacillariophyta</taxon>
        <taxon>Coscinodiscophyceae</taxon>
        <taxon>Thalassiosirophycidae</taxon>
        <taxon>Stephanodiscales</taxon>
        <taxon>Stephanodiscaceae</taxon>
        <taxon>Stephanodiscus</taxon>
    </lineage>
</organism>
<dbReference type="EMBL" id="JALLAZ020001328">
    <property type="protein sequence ID" value="KAL3776876.1"/>
    <property type="molecule type" value="Genomic_DNA"/>
</dbReference>